<feature type="region of interest" description="Disordered" evidence="1">
    <location>
        <begin position="441"/>
        <end position="465"/>
    </location>
</feature>
<sequence>MTKDLELALRESFASDAEGVTGPADPWPGFTSREAKHRRTRRVRTVVAAGVLGAVVGVQTNVVPLPGWAPGVAVAGRSPQFRDAPTRGSLAGDLAWQAGLRERIPDLANREGLWEVADREDIHFIYAGEIPNRRMAVALVPFRLGIITSWSQIYFEGPPAAAPERMEVAAYEDVDIPVLTWSNGDDVDGGTAIVIGPPGATVSISAGYEYTPAGTIKRRVLSTGQDGVATAVLPATPRDPDPYAVVTDQGRVIFEGSMATGWGTTRDTTADKPTEAILAQASKGAQGQPIDTATLMSFVQSGLDDSQLSIQDVTLRVWWSGRVNGKAAALFTLQPRGGGVIAYAMHGEATGWRTDLRLLLPADGAYSRPLAWRMRADGGDNATNVVHVVAPRGAARVTITAGAGAPVTVPTDPSGLGTATVPPNQAATVTALAADGTAIATTPLPPFEQRSDGLPGSTRGTRIVD</sequence>
<organism evidence="2 3">
    <name type="scientific">Phytohabitans aurantiacus</name>
    <dbReference type="NCBI Taxonomy" id="3016789"/>
    <lineage>
        <taxon>Bacteria</taxon>
        <taxon>Bacillati</taxon>
        <taxon>Actinomycetota</taxon>
        <taxon>Actinomycetes</taxon>
        <taxon>Micromonosporales</taxon>
        <taxon>Micromonosporaceae</taxon>
    </lineage>
</organism>
<name>A0ABQ5QS99_9ACTN</name>
<protein>
    <submittedName>
        <fullName evidence="2">Uncharacterized protein</fullName>
    </submittedName>
</protein>
<accession>A0ABQ5QS99</accession>
<proteinExistence type="predicted"/>
<reference evidence="2" key="1">
    <citation type="submission" date="2022-12" db="EMBL/GenBank/DDBJ databases">
        <title>New Phytohabitans aurantiacus sp. RD004123 nov., an actinomycete isolated from soil.</title>
        <authorList>
            <person name="Triningsih D.W."/>
            <person name="Harunari E."/>
            <person name="Igarashi Y."/>
        </authorList>
    </citation>
    <scope>NUCLEOTIDE SEQUENCE</scope>
    <source>
        <strain evidence="2">RD004123</strain>
    </source>
</reference>
<dbReference type="EMBL" id="BSDI01000007">
    <property type="protein sequence ID" value="GLH96456.1"/>
    <property type="molecule type" value="Genomic_DNA"/>
</dbReference>
<evidence type="ECO:0000313" key="2">
    <source>
        <dbReference type="EMBL" id="GLH96456.1"/>
    </source>
</evidence>
<gene>
    <name evidence="2" type="ORF">Pa4123_17300</name>
</gene>
<dbReference type="RefSeq" id="WP_281893681.1">
    <property type="nucleotide sequence ID" value="NZ_BSDI01000007.1"/>
</dbReference>
<comment type="caution">
    <text evidence="2">The sequence shown here is derived from an EMBL/GenBank/DDBJ whole genome shotgun (WGS) entry which is preliminary data.</text>
</comment>
<evidence type="ECO:0000313" key="3">
    <source>
        <dbReference type="Proteomes" id="UP001144280"/>
    </source>
</evidence>
<keyword evidence="3" id="KW-1185">Reference proteome</keyword>
<dbReference type="Proteomes" id="UP001144280">
    <property type="component" value="Unassembled WGS sequence"/>
</dbReference>
<evidence type="ECO:0000256" key="1">
    <source>
        <dbReference type="SAM" id="MobiDB-lite"/>
    </source>
</evidence>